<evidence type="ECO:0000313" key="1">
    <source>
        <dbReference type="EMBL" id="EIJ31267.1"/>
    </source>
</evidence>
<reference evidence="1 2" key="1">
    <citation type="submission" date="2012-04" db="EMBL/GenBank/DDBJ databases">
        <authorList>
            <person name="Durkin A.S."/>
            <person name="McCorrison J."/>
            <person name="Torralba M."/>
            <person name="Gillis M."/>
            <person name="Methe B."/>
            <person name="Sutton G."/>
            <person name="Nelson K.E."/>
        </authorList>
    </citation>
    <scope>NUCLEOTIDE SEQUENCE [LARGE SCALE GENOMIC DNA]</scope>
    <source>
        <strain evidence="1 2">HK2019</strain>
    </source>
</reference>
<keyword evidence="2" id="KW-1185">Reference proteome</keyword>
<gene>
    <name evidence="1" type="ORF">HMPREF1119_0466</name>
</gene>
<dbReference type="InterPro" id="IPR012902">
    <property type="entry name" value="N_methyl_site"/>
</dbReference>
<dbReference type="SUPFAM" id="SSF54523">
    <property type="entry name" value="Pili subunits"/>
    <property type="match status" value="1"/>
</dbReference>
<accession>A0ABP2NYJ7</accession>
<dbReference type="PROSITE" id="PS00409">
    <property type="entry name" value="PROKAR_NTER_METHYL"/>
    <property type="match status" value="1"/>
</dbReference>
<sequence>MYKGITLLETLIALFILSVTLAFALPKWQKNDPKYFLEKEQQRLYFFLRNIQARAENSSAIWFILANQDRANQRWCITAQVKNDHFCDCFHPQNCPKNLYAHFYYPYFEGKTMLIGPKLYPSEVAVKFNGARNTMETNCFMLQAEEHRTLFSFFNVGSIKLKSDQAASACTR</sequence>
<dbReference type="InterPro" id="IPR045584">
    <property type="entry name" value="Pilin-like"/>
</dbReference>
<dbReference type="EMBL" id="AJTC01000008">
    <property type="protein sequence ID" value="EIJ31267.1"/>
    <property type="molecule type" value="Genomic_DNA"/>
</dbReference>
<evidence type="ECO:0008006" key="3">
    <source>
        <dbReference type="Google" id="ProtNLM"/>
    </source>
</evidence>
<organism evidence="1 2">
    <name type="scientific">Haemophilus parainfluenzae HK2019</name>
    <dbReference type="NCBI Taxonomy" id="1095746"/>
    <lineage>
        <taxon>Bacteria</taxon>
        <taxon>Pseudomonadati</taxon>
        <taxon>Pseudomonadota</taxon>
        <taxon>Gammaproteobacteria</taxon>
        <taxon>Pasteurellales</taxon>
        <taxon>Pasteurellaceae</taxon>
        <taxon>Haemophilus</taxon>
    </lineage>
</organism>
<dbReference type="Proteomes" id="UP000003778">
    <property type="component" value="Unassembled WGS sequence"/>
</dbReference>
<name>A0ABP2NYJ7_HAEPA</name>
<proteinExistence type="predicted"/>
<evidence type="ECO:0000313" key="2">
    <source>
        <dbReference type="Proteomes" id="UP000003778"/>
    </source>
</evidence>
<comment type="caution">
    <text evidence="1">The sequence shown here is derived from an EMBL/GenBank/DDBJ whole genome shotgun (WGS) entry which is preliminary data.</text>
</comment>
<protein>
    <recommendedName>
        <fullName evidence="3">Prepilin-type cleavage/methylation N-terminal domain protein</fullName>
    </recommendedName>
</protein>
<dbReference type="RefSeq" id="WP_005699428.1">
    <property type="nucleotide sequence ID" value="NZ_AJTC01000008.1"/>
</dbReference>